<dbReference type="STRING" id="83767.SAMN05660652_00972"/>
<dbReference type="InterPro" id="IPR004089">
    <property type="entry name" value="MCPsignal_dom"/>
</dbReference>
<dbReference type="GO" id="GO:0007165">
    <property type="term" value="P:signal transduction"/>
    <property type="evidence" value="ECO:0007669"/>
    <property type="project" value="UniProtKB-KW"/>
</dbReference>
<dbReference type="AlphaFoldDB" id="A0A1G7YEZ5"/>
<keyword evidence="9" id="KW-1185">Reference proteome</keyword>
<dbReference type="CDD" id="cd06225">
    <property type="entry name" value="HAMP"/>
    <property type="match status" value="1"/>
</dbReference>
<evidence type="ECO:0000256" key="3">
    <source>
        <dbReference type="ARBA" id="ARBA00029447"/>
    </source>
</evidence>
<evidence type="ECO:0000259" key="7">
    <source>
        <dbReference type="PROSITE" id="PS50885"/>
    </source>
</evidence>
<feature type="transmembrane region" description="Helical" evidence="5">
    <location>
        <begin position="187"/>
        <end position="208"/>
    </location>
</feature>
<organism evidence="8 9">
    <name type="scientific">Propionivibrio dicarboxylicus</name>
    <dbReference type="NCBI Taxonomy" id="83767"/>
    <lineage>
        <taxon>Bacteria</taxon>
        <taxon>Pseudomonadati</taxon>
        <taxon>Pseudomonadota</taxon>
        <taxon>Betaproteobacteria</taxon>
        <taxon>Rhodocyclales</taxon>
        <taxon>Rhodocyclaceae</taxon>
        <taxon>Propionivibrio</taxon>
    </lineage>
</organism>
<dbReference type="PRINTS" id="PR00260">
    <property type="entry name" value="CHEMTRNSDUCR"/>
</dbReference>
<dbReference type="FunFam" id="1.10.287.950:FF:000001">
    <property type="entry name" value="Methyl-accepting chemotaxis sensory transducer"/>
    <property type="match status" value="1"/>
</dbReference>
<dbReference type="InterPro" id="IPR003660">
    <property type="entry name" value="HAMP_dom"/>
</dbReference>
<proteinExistence type="inferred from homology"/>
<evidence type="ECO:0000313" key="8">
    <source>
        <dbReference type="EMBL" id="SDG94490.1"/>
    </source>
</evidence>
<dbReference type="GO" id="GO:0006935">
    <property type="term" value="P:chemotaxis"/>
    <property type="evidence" value="ECO:0007669"/>
    <property type="project" value="InterPro"/>
</dbReference>
<keyword evidence="5" id="KW-0472">Membrane</keyword>
<comment type="subcellular location">
    <subcellularLocation>
        <location evidence="1">Membrane</location>
    </subcellularLocation>
</comment>
<dbReference type="SMART" id="SM00283">
    <property type="entry name" value="MA"/>
    <property type="match status" value="1"/>
</dbReference>
<keyword evidence="5" id="KW-1133">Transmembrane helix</keyword>
<feature type="domain" description="Methyl-accepting transducer" evidence="6">
    <location>
        <begin position="267"/>
        <end position="503"/>
    </location>
</feature>
<dbReference type="CDD" id="cd11386">
    <property type="entry name" value="MCP_signal"/>
    <property type="match status" value="1"/>
</dbReference>
<dbReference type="PANTHER" id="PTHR32089">
    <property type="entry name" value="METHYL-ACCEPTING CHEMOTAXIS PROTEIN MCPB"/>
    <property type="match status" value="1"/>
</dbReference>
<dbReference type="Gene3D" id="1.10.287.950">
    <property type="entry name" value="Methyl-accepting chemotaxis protein"/>
    <property type="match status" value="1"/>
</dbReference>
<evidence type="ECO:0000256" key="2">
    <source>
        <dbReference type="ARBA" id="ARBA00023224"/>
    </source>
</evidence>
<dbReference type="SMART" id="SM00304">
    <property type="entry name" value="HAMP"/>
    <property type="match status" value="1"/>
</dbReference>
<evidence type="ECO:0000256" key="1">
    <source>
        <dbReference type="ARBA" id="ARBA00004370"/>
    </source>
</evidence>
<dbReference type="OrthoDB" id="9179351at2"/>
<dbReference type="Pfam" id="PF00672">
    <property type="entry name" value="HAMP"/>
    <property type="match status" value="1"/>
</dbReference>
<name>A0A1G7YEZ5_9RHOO</name>
<evidence type="ECO:0000313" key="9">
    <source>
        <dbReference type="Proteomes" id="UP000198607"/>
    </source>
</evidence>
<accession>A0A1G7YEZ5</accession>
<comment type="similarity">
    <text evidence="3">Belongs to the methyl-accepting chemotaxis (MCP) protein family.</text>
</comment>
<dbReference type="InterPro" id="IPR004090">
    <property type="entry name" value="Chemotax_Me-accpt_rcpt"/>
</dbReference>
<dbReference type="Proteomes" id="UP000198607">
    <property type="component" value="Unassembled WGS sequence"/>
</dbReference>
<evidence type="ECO:0000259" key="6">
    <source>
        <dbReference type="PROSITE" id="PS50111"/>
    </source>
</evidence>
<keyword evidence="5" id="KW-0812">Transmembrane</keyword>
<reference evidence="8 9" key="1">
    <citation type="submission" date="2016-10" db="EMBL/GenBank/DDBJ databases">
        <authorList>
            <person name="de Groot N.N."/>
        </authorList>
    </citation>
    <scope>NUCLEOTIDE SEQUENCE [LARGE SCALE GENOMIC DNA]</scope>
    <source>
        <strain evidence="8 9">DSM 5885</strain>
    </source>
</reference>
<evidence type="ECO:0000256" key="5">
    <source>
        <dbReference type="SAM" id="Phobius"/>
    </source>
</evidence>
<sequence length="539" mass="57659">MKLSIARRLSAMIGLAILSLLTVGVTAAWVSGSLSSKLDESTNTTLPAIEALDQIQINFLMARLFGAQHSATTDPQRQAPLEKQAADAFSKLDAAMGAYERLVRNDKDRQLFADVRSIMAEYKTFYAEIQQRSRENKKDEVAAMIANQGTPLGKRLAEALGKLIEFNKATAAQQQQDAQAATRMSHLLIWSLTAIGGALIGLLGWMLMRNITGPVNAMLDAVTRIERDLDFKVRVPVKQQDEIGTMAGAFNRLVEKMQGNLRSIAESTHAVAESSGELSENARQVAEASSQQSEKASSMAANVEEMTVSINHVGDRASEANGLATDAGKLALDGQRVISQTVQDINDIAATVGAAASLMNQLESQTQQISNVIQVIKEVADQTNLLALNAAIEAARAGEQGRGFAVVADEVRKLAERTGLSTQEITATIDAMRLSAQQAVDSMNVAVARVSDGVGRARNASEAISRIGASSQETVGMVSEITDAIREQSTASSNIARMVEEIAVKAEESSAASQASSQTAEKLDALASQVRRIVSEYRL</sequence>
<dbReference type="Pfam" id="PF00015">
    <property type="entry name" value="MCPsignal"/>
    <property type="match status" value="1"/>
</dbReference>
<dbReference type="GO" id="GO:0016020">
    <property type="term" value="C:membrane"/>
    <property type="evidence" value="ECO:0007669"/>
    <property type="project" value="UniProtKB-SubCell"/>
</dbReference>
<evidence type="ECO:0000256" key="4">
    <source>
        <dbReference type="PROSITE-ProRule" id="PRU00284"/>
    </source>
</evidence>
<gene>
    <name evidence="8" type="ORF">SAMN05660652_00972</name>
</gene>
<dbReference type="GO" id="GO:0004888">
    <property type="term" value="F:transmembrane signaling receptor activity"/>
    <property type="evidence" value="ECO:0007669"/>
    <property type="project" value="InterPro"/>
</dbReference>
<dbReference type="PROSITE" id="PS50885">
    <property type="entry name" value="HAMP"/>
    <property type="match status" value="1"/>
</dbReference>
<dbReference type="Pfam" id="PF12729">
    <property type="entry name" value="4HB_MCP_1"/>
    <property type="match status" value="1"/>
</dbReference>
<dbReference type="PROSITE" id="PS50111">
    <property type="entry name" value="CHEMOTAXIS_TRANSDUC_2"/>
    <property type="match status" value="1"/>
</dbReference>
<dbReference type="PANTHER" id="PTHR32089:SF112">
    <property type="entry name" value="LYSOZYME-LIKE PROTEIN-RELATED"/>
    <property type="match status" value="1"/>
</dbReference>
<dbReference type="EMBL" id="FNCY01000002">
    <property type="protein sequence ID" value="SDG94490.1"/>
    <property type="molecule type" value="Genomic_DNA"/>
</dbReference>
<keyword evidence="2 4" id="KW-0807">Transducer</keyword>
<feature type="domain" description="HAMP" evidence="7">
    <location>
        <begin position="209"/>
        <end position="262"/>
    </location>
</feature>
<protein>
    <submittedName>
        <fullName evidence="8">Methyl-accepting chemotaxis protein</fullName>
    </submittedName>
</protein>
<dbReference type="InterPro" id="IPR024478">
    <property type="entry name" value="HlyB_4HB_MCP"/>
</dbReference>
<dbReference type="RefSeq" id="WP_091934494.1">
    <property type="nucleotide sequence ID" value="NZ_FNCY01000002.1"/>
</dbReference>
<dbReference type="SUPFAM" id="SSF58104">
    <property type="entry name" value="Methyl-accepting chemotaxis protein (MCP) signaling domain"/>
    <property type="match status" value="1"/>
</dbReference>